<keyword evidence="5" id="KW-1185">Reference proteome</keyword>
<evidence type="ECO:0000313" key="5">
    <source>
        <dbReference type="Proteomes" id="UP000095767"/>
    </source>
</evidence>
<feature type="domain" description="Serpin" evidence="3">
    <location>
        <begin position="241"/>
        <end position="327"/>
    </location>
</feature>
<feature type="region of interest" description="Disordered" evidence="2">
    <location>
        <begin position="1"/>
        <end position="40"/>
    </location>
</feature>
<dbReference type="InterPro" id="IPR023795">
    <property type="entry name" value="Serpin_CS"/>
</dbReference>
<gene>
    <name evidence="4" type="ORF">BAE44_0014765</name>
</gene>
<sequence length="331" mass="34075">MTSWRPGGSPPNVTASRHDEHAAMLPAPTVHGAGGSASQQFPVPDITAAIASYLASQPLQPPEPHTCAPRAASVCIDTSRPPPRRHNHAPPQPWPPRHQHRTAPAASPWLWAPTLMPPAPSLLSSWTVPPNMMVPGAAPYDASSGGGAAGVPGDAPGFLRVARRAGSEAASEGRNSLLALVAAGTNGQTWRELLGFLGSGSLSALQRAAGAKLVAALRDLPRAHVLGVRHLGGPPAGAQAENLGVTEAFGGGDFSAMLAGGDGLFISGVYHKATIEVDELGTVAAVATAVSICMGRSARPPVDFVADRPFLFAVVEERTGAVVFFGQDVKW</sequence>
<dbReference type="SUPFAM" id="SSF56574">
    <property type="entry name" value="Serpins"/>
    <property type="match status" value="1"/>
</dbReference>
<name>A0A1E5VGG3_9POAL</name>
<evidence type="ECO:0000259" key="3">
    <source>
        <dbReference type="Pfam" id="PF00079"/>
    </source>
</evidence>
<dbReference type="GO" id="GO:0004867">
    <property type="term" value="F:serine-type endopeptidase inhibitor activity"/>
    <property type="evidence" value="ECO:0007669"/>
    <property type="project" value="InterPro"/>
</dbReference>
<dbReference type="Pfam" id="PF00079">
    <property type="entry name" value="Serpin"/>
    <property type="match status" value="1"/>
</dbReference>
<reference evidence="4 5" key="1">
    <citation type="submission" date="2016-09" db="EMBL/GenBank/DDBJ databases">
        <title>The draft genome of Dichanthelium oligosanthes: A C3 panicoid grass species.</title>
        <authorList>
            <person name="Studer A.J."/>
            <person name="Schnable J.C."/>
            <person name="Brutnell T.P."/>
        </authorList>
    </citation>
    <scope>NUCLEOTIDE SEQUENCE [LARGE SCALE GENOMIC DNA]</scope>
    <source>
        <strain evidence="5">cv. Kellogg 1175</strain>
        <tissue evidence="4">Leaf</tissue>
    </source>
</reference>
<dbReference type="Proteomes" id="UP000095767">
    <property type="component" value="Unassembled WGS sequence"/>
</dbReference>
<dbReference type="InterPro" id="IPR023796">
    <property type="entry name" value="Serpin_dom"/>
</dbReference>
<accession>A0A1E5VGG3</accession>
<comment type="similarity">
    <text evidence="1">Belongs to the serpin family.</text>
</comment>
<organism evidence="4 5">
    <name type="scientific">Dichanthelium oligosanthes</name>
    <dbReference type="NCBI Taxonomy" id="888268"/>
    <lineage>
        <taxon>Eukaryota</taxon>
        <taxon>Viridiplantae</taxon>
        <taxon>Streptophyta</taxon>
        <taxon>Embryophyta</taxon>
        <taxon>Tracheophyta</taxon>
        <taxon>Spermatophyta</taxon>
        <taxon>Magnoliopsida</taxon>
        <taxon>Liliopsida</taxon>
        <taxon>Poales</taxon>
        <taxon>Poaceae</taxon>
        <taxon>PACMAD clade</taxon>
        <taxon>Panicoideae</taxon>
        <taxon>Panicodae</taxon>
        <taxon>Paniceae</taxon>
        <taxon>Dichantheliinae</taxon>
        <taxon>Dichanthelium</taxon>
    </lineage>
</organism>
<dbReference type="EMBL" id="LWDX02040291">
    <property type="protein sequence ID" value="OEL24216.1"/>
    <property type="molecule type" value="Genomic_DNA"/>
</dbReference>
<dbReference type="PANTHER" id="PTHR11461">
    <property type="entry name" value="SERINE PROTEASE INHIBITOR, SERPIN"/>
    <property type="match status" value="1"/>
</dbReference>
<proteinExistence type="inferred from homology"/>
<dbReference type="GO" id="GO:0005615">
    <property type="term" value="C:extracellular space"/>
    <property type="evidence" value="ECO:0007669"/>
    <property type="project" value="InterPro"/>
</dbReference>
<dbReference type="OrthoDB" id="686494at2759"/>
<evidence type="ECO:0000256" key="2">
    <source>
        <dbReference type="SAM" id="MobiDB-lite"/>
    </source>
</evidence>
<comment type="caution">
    <text evidence="4">The sequence shown here is derived from an EMBL/GenBank/DDBJ whole genome shotgun (WGS) entry which is preliminary data.</text>
</comment>
<protein>
    <submittedName>
        <fullName evidence="4">Putative serpin-Z12</fullName>
    </submittedName>
</protein>
<evidence type="ECO:0000256" key="1">
    <source>
        <dbReference type="ARBA" id="ARBA00009500"/>
    </source>
</evidence>
<dbReference type="InterPro" id="IPR042178">
    <property type="entry name" value="Serpin_sf_1"/>
</dbReference>
<dbReference type="STRING" id="888268.A0A1E5VGG3"/>
<dbReference type="InterPro" id="IPR036186">
    <property type="entry name" value="Serpin_sf"/>
</dbReference>
<dbReference type="PANTHER" id="PTHR11461:SF203">
    <property type="entry name" value="SERPIN-Z12-RELATED"/>
    <property type="match status" value="1"/>
</dbReference>
<dbReference type="AlphaFoldDB" id="A0A1E5VGG3"/>
<dbReference type="Gene3D" id="3.30.497.10">
    <property type="entry name" value="Antithrombin, subunit I, domain 2"/>
    <property type="match status" value="1"/>
</dbReference>
<evidence type="ECO:0000313" key="4">
    <source>
        <dbReference type="EMBL" id="OEL24216.1"/>
    </source>
</evidence>
<dbReference type="PROSITE" id="PS00284">
    <property type="entry name" value="SERPIN"/>
    <property type="match status" value="1"/>
</dbReference>
<dbReference type="InterPro" id="IPR000215">
    <property type="entry name" value="Serpin_fam"/>
</dbReference>
<feature type="region of interest" description="Disordered" evidence="2">
    <location>
        <begin position="75"/>
        <end position="102"/>
    </location>
</feature>